<dbReference type="AlphaFoldDB" id="A7TA74"/>
<evidence type="ECO:0000313" key="1">
    <source>
        <dbReference type="EMBL" id="EDO27098.1"/>
    </source>
</evidence>
<dbReference type="Proteomes" id="UP000001593">
    <property type="component" value="Unassembled WGS sequence"/>
</dbReference>
<reference evidence="1 2" key="1">
    <citation type="journal article" date="2007" name="Science">
        <title>Sea anemone genome reveals ancestral eumetazoan gene repertoire and genomic organization.</title>
        <authorList>
            <person name="Putnam N.H."/>
            <person name="Srivastava M."/>
            <person name="Hellsten U."/>
            <person name="Dirks B."/>
            <person name="Chapman J."/>
            <person name="Salamov A."/>
            <person name="Terry A."/>
            <person name="Shapiro H."/>
            <person name="Lindquist E."/>
            <person name="Kapitonov V.V."/>
            <person name="Jurka J."/>
            <person name="Genikhovich G."/>
            <person name="Grigoriev I.V."/>
            <person name="Lucas S.M."/>
            <person name="Steele R.E."/>
            <person name="Finnerty J.R."/>
            <person name="Technau U."/>
            <person name="Martindale M.Q."/>
            <person name="Rokhsar D.S."/>
        </authorList>
    </citation>
    <scope>NUCLEOTIDE SEQUENCE [LARGE SCALE GENOMIC DNA]</scope>
    <source>
        <strain evidence="2">CH2 X CH6</strain>
    </source>
</reference>
<dbReference type="InParanoid" id="A7TA74"/>
<feature type="non-terminal residue" evidence="1">
    <location>
        <position position="57"/>
    </location>
</feature>
<keyword evidence="2" id="KW-1185">Reference proteome</keyword>
<protein>
    <submittedName>
        <fullName evidence="1">Uncharacterized protein</fullName>
    </submittedName>
</protein>
<dbReference type="HOGENOM" id="CLU_3002487_0_0_1"/>
<proteinExistence type="predicted"/>
<accession>A7TA74</accession>
<sequence>AITSLCVRQACNDISVCSPGVQRHLCVFARRATTYLCVRQACNNMCVFARRVITYLC</sequence>
<organism evidence="1 2">
    <name type="scientific">Nematostella vectensis</name>
    <name type="common">Starlet sea anemone</name>
    <dbReference type="NCBI Taxonomy" id="45351"/>
    <lineage>
        <taxon>Eukaryota</taxon>
        <taxon>Metazoa</taxon>
        <taxon>Cnidaria</taxon>
        <taxon>Anthozoa</taxon>
        <taxon>Hexacorallia</taxon>
        <taxon>Actiniaria</taxon>
        <taxon>Edwardsiidae</taxon>
        <taxon>Nematostella</taxon>
    </lineage>
</organism>
<evidence type="ECO:0000313" key="2">
    <source>
        <dbReference type="Proteomes" id="UP000001593"/>
    </source>
</evidence>
<gene>
    <name evidence="1" type="ORF">NEMVEDRAFT_v1g152094</name>
</gene>
<name>A7TA74_NEMVE</name>
<feature type="non-terminal residue" evidence="1">
    <location>
        <position position="1"/>
    </location>
</feature>
<dbReference type="EMBL" id="DS473886">
    <property type="protein sequence ID" value="EDO27098.1"/>
    <property type="molecule type" value="Genomic_DNA"/>
</dbReference>